<gene>
    <name evidence="1" type="ORF">BaRGS_00026875</name>
</gene>
<name>A0ABD0K3L3_9CAEN</name>
<dbReference type="EMBL" id="JACVVK020000255">
    <property type="protein sequence ID" value="KAK7481849.1"/>
    <property type="molecule type" value="Genomic_DNA"/>
</dbReference>
<comment type="caution">
    <text evidence="1">The sequence shown here is derived from an EMBL/GenBank/DDBJ whole genome shotgun (WGS) entry which is preliminary data.</text>
</comment>
<reference evidence="1 2" key="1">
    <citation type="journal article" date="2023" name="Sci. Data">
        <title>Genome assembly of the Korean intertidal mud-creeper Batillaria attramentaria.</title>
        <authorList>
            <person name="Patra A.K."/>
            <person name="Ho P.T."/>
            <person name="Jun S."/>
            <person name="Lee S.J."/>
            <person name="Kim Y."/>
            <person name="Won Y.J."/>
        </authorList>
    </citation>
    <scope>NUCLEOTIDE SEQUENCE [LARGE SCALE GENOMIC DNA]</scope>
    <source>
        <strain evidence="1">Wonlab-2016</strain>
    </source>
</reference>
<protein>
    <submittedName>
        <fullName evidence="1">Uncharacterized protein</fullName>
    </submittedName>
</protein>
<dbReference type="AlphaFoldDB" id="A0ABD0K3L3"/>
<evidence type="ECO:0000313" key="1">
    <source>
        <dbReference type="EMBL" id="KAK7481849.1"/>
    </source>
</evidence>
<organism evidence="1 2">
    <name type="scientific">Batillaria attramentaria</name>
    <dbReference type="NCBI Taxonomy" id="370345"/>
    <lineage>
        <taxon>Eukaryota</taxon>
        <taxon>Metazoa</taxon>
        <taxon>Spiralia</taxon>
        <taxon>Lophotrochozoa</taxon>
        <taxon>Mollusca</taxon>
        <taxon>Gastropoda</taxon>
        <taxon>Caenogastropoda</taxon>
        <taxon>Sorbeoconcha</taxon>
        <taxon>Cerithioidea</taxon>
        <taxon>Batillariidae</taxon>
        <taxon>Batillaria</taxon>
    </lineage>
</organism>
<dbReference type="Proteomes" id="UP001519460">
    <property type="component" value="Unassembled WGS sequence"/>
</dbReference>
<proteinExistence type="predicted"/>
<keyword evidence="2" id="KW-1185">Reference proteome</keyword>
<accession>A0ABD0K3L3</accession>
<evidence type="ECO:0000313" key="2">
    <source>
        <dbReference type="Proteomes" id="UP001519460"/>
    </source>
</evidence>
<sequence>MHQPELFQWDGAWGSVCRARRIKMAEKAVEQQVFELSLSKLELEDLISSIVDDVGSNEAEMMATPDYHSTSAAFNRAESG</sequence>